<sequence length="124" mass="14020">MLLHLADENLRLFGSGPSSWNFSYESRNKAIKSISTNGKSNLELTLIKKTLLQVHYEDYIKTMTIKDVLPPSTAASICLLVGNSDRDNVQQMSSVIEDEYNSAVSDFDLDEFLTKRTTLMYGFE</sequence>
<proteinExistence type="predicted"/>
<keyword evidence="2" id="KW-1185">Reference proteome</keyword>
<dbReference type="AlphaFoldDB" id="A0A8H7R327"/>
<protein>
    <submittedName>
        <fullName evidence="1">Uncharacterized protein</fullName>
    </submittedName>
</protein>
<evidence type="ECO:0000313" key="1">
    <source>
        <dbReference type="EMBL" id="KAG2203569.1"/>
    </source>
</evidence>
<dbReference type="OrthoDB" id="10441216at2759"/>
<reference evidence="1" key="1">
    <citation type="submission" date="2020-12" db="EMBL/GenBank/DDBJ databases">
        <title>Metabolic potential, ecology and presence of endohyphal bacteria is reflected in genomic diversity of Mucoromycotina.</title>
        <authorList>
            <person name="Muszewska A."/>
            <person name="Okrasinska A."/>
            <person name="Steczkiewicz K."/>
            <person name="Drgas O."/>
            <person name="Orlowska M."/>
            <person name="Perlinska-Lenart U."/>
            <person name="Aleksandrzak-Piekarczyk T."/>
            <person name="Szatraj K."/>
            <person name="Zielenkiewicz U."/>
            <person name="Pilsyk S."/>
            <person name="Malc E."/>
            <person name="Mieczkowski P."/>
            <person name="Kruszewska J.S."/>
            <person name="Biernat P."/>
            <person name="Pawlowska J."/>
        </authorList>
    </citation>
    <scope>NUCLEOTIDE SEQUENCE</scope>
    <source>
        <strain evidence="1">CBS 226.32</strain>
    </source>
</reference>
<dbReference type="EMBL" id="JAEPRC010000224">
    <property type="protein sequence ID" value="KAG2203569.1"/>
    <property type="molecule type" value="Genomic_DNA"/>
</dbReference>
<evidence type="ECO:0000313" key="2">
    <source>
        <dbReference type="Proteomes" id="UP000650833"/>
    </source>
</evidence>
<name>A0A8H7R327_9FUNG</name>
<comment type="caution">
    <text evidence="1">The sequence shown here is derived from an EMBL/GenBank/DDBJ whole genome shotgun (WGS) entry which is preliminary data.</text>
</comment>
<dbReference type="Proteomes" id="UP000650833">
    <property type="component" value="Unassembled WGS sequence"/>
</dbReference>
<gene>
    <name evidence="1" type="ORF">INT46_003346</name>
</gene>
<accession>A0A8H7R327</accession>
<organism evidence="1 2">
    <name type="scientific">Mucor plumbeus</name>
    <dbReference type="NCBI Taxonomy" id="97098"/>
    <lineage>
        <taxon>Eukaryota</taxon>
        <taxon>Fungi</taxon>
        <taxon>Fungi incertae sedis</taxon>
        <taxon>Mucoromycota</taxon>
        <taxon>Mucoromycotina</taxon>
        <taxon>Mucoromycetes</taxon>
        <taxon>Mucorales</taxon>
        <taxon>Mucorineae</taxon>
        <taxon>Mucoraceae</taxon>
        <taxon>Mucor</taxon>
    </lineage>
</organism>